<evidence type="ECO:0000313" key="2">
    <source>
        <dbReference type="EMBL" id="GLJ56569.1"/>
    </source>
</evidence>
<accession>A0AAD3NN30</accession>
<organism evidence="2 3">
    <name type="scientific">Cryptomeria japonica</name>
    <name type="common">Japanese cedar</name>
    <name type="synonym">Cupressus japonica</name>
    <dbReference type="NCBI Taxonomy" id="3369"/>
    <lineage>
        <taxon>Eukaryota</taxon>
        <taxon>Viridiplantae</taxon>
        <taxon>Streptophyta</taxon>
        <taxon>Embryophyta</taxon>
        <taxon>Tracheophyta</taxon>
        <taxon>Spermatophyta</taxon>
        <taxon>Pinopsida</taxon>
        <taxon>Pinidae</taxon>
        <taxon>Conifers II</taxon>
        <taxon>Cupressales</taxon>
        <taxon>Cupressaceae</taxon>
        <taxon>Cryptomeria</taxon>
    </lineage>
</organism>
<evidence type="ECO:0000313" key="3">
    <source>
        <dbReference type="Proteomes" id="UP001234787"/>
    </source>
</evidence>
<dbReference type="EMBL" id="BSEH01000022">
    <property type="protein sequence ID" value="GLJ56569.1"/>
    <property type="molecule type" value="Genomic_DNA"/>
</dbReference>
<name>A0AAD3NN30_CRYJA</name>
<reference evidence="2" key="1">
    <citation type="submission" date="2022-12" db="EMBL/GenBank/DDBJ databases">
        <title>Chromosome-Level Genome Assembly of Japanese Cedar (Cryptomeriajaponica D. Don).</title>
        <authorList>
            <person name="Fujino T."/>
            <person name="Yamaguchi K."/>
            <person name="Yokoyama T."/>
            <person name="Hamanaka T."/>
            <person name="Harazono Y."/>
            <person name="Kamada H."/>
            <person name="Kobayashi W."/>
            <person name="Ujino-Ihara T."/>
            <person name="Uchiyama K."/>
            <person name="Matsumoto A."/>
            <person name="Izuno A."/>
            <person name="Tsumura Y."/>
            <person name="Toyoda A."/>
            <person name="Shigenobu S."/>
            <person name="Moriguchi Y."/>
            <person name="Ueno S."/>
            <person name="Kasahara M."/>
        </authorList>
    </citation>
    <scope>NUCLEOTIDE SEQUENCE</scope>
</reference>
<gene>
    <name evidence="2" type="ORF">SUGI_1228280</name>
</gene>
<dbReference type="Proteomes" id="UP001234787">
    <property type="component" value="Unassembled WGS sequence"/>
</dbReference>
<comment type="caution">
    <text evidence="2">The sequence shown here is derived from an EMBL/GenBank/DDBJ whole genome shotgun (WGS) entry which is preliminary data.</text>
</comment>
<proteinExistence type="predicted"/>
<dbReference type="AlphaFoldDB" id="A0AAD3NN30"/>
<keyword evidence="3" id="KW-1185">Reference proteome</keyword>
<feature type="region of interest" description="Disordered" evidence="1">
    <location>
        <begin position="37"/>
        <end position="75"/>
    </location>
</feature>
<protein>
    <submittedName>
        <fullName evidence="2">Uncharacterized protein</fullName>
    </submittedName>
</protein>
<feature type="compositionally biased region" description="Basic and acidic residues" evidence="1">
    <location>
        <begin position="59"/>
        <end position="70"/>
    </location>
</feature>
<sequence>MNRVGSDLKVRSGAHQYVINHKYAHMMSMSILSTPYSHTHRDQFSSSPGLVSRAGVPQDRNKEGKLDRNFIRNGTGQEGKSRALFTWRFEKS</sequence>
<evidence type="ECO:0000256" key="1">
    <source>
        <dbReference type="SAM" id="MobiDB-lite"/>
    </source>
</evidence>